<dbReference type="PANTHER" id="PTHR43867">
    <property type="entry name" value="CELLULOSE SYNTHASE CATALYTIC SUBUNIT A [UDP-FORMING]"/>
    <property type="match status" value="1"/>
</dbReference>
<dbReference type="InterPro" id="IPR029044">
    <property type="entry name" value="Nucleotide-diphossugar_trans"/>
</dbReference>
<evidence type="ECO:0000313" key="14">
    <source>
        <dbReference type="EMBL" id="GBQ06696.1"/>
    </source>
</evidence>
<dbReference type="SUPFAM" id="SSF53448">
    <property type="entry name" value="Nucleotide-diphospho-sugar transferases"/>
    <property type="match status" value="1"/>
</dbReference>
<evidence type="ECO:0000256" key="2">
    <source>
        <dbReference type="ARBA" id="ARBA00005001"/>
    </source>
</evidence>
<evidence type="ECO:0000256" key="3">
    <source>
        <dbReference type="ARBA" id="ARBA00009337"/>
    </source>
</evidence>
<evidence type="ECO:0000256" key="7">
    <source>
        <dbReference type="ARBA" id="ARBA00022676"/>
    </source>
</evidence>
<dbReference type="Pfam" id="PF13632">
    <property type="entry name" value="Glyco_trans_2_3"/>
    <property type="match status" value="1"/>
</dbReference>
<comment type="similarity">
    <text evidence="3">Belongs to the glycosyltransferase 2 family. OpgH subfamily.</text>
</comment>
<protein>
    <recommendedName>
        <fullName evidence="4">Glucans biosynthesis glucosyltransferase H</fullName>
    </recommendedName>
</protein>
<keyword evidence="15" id="KW-1185">Reference proteome</keyword>
<evidence type="ECO:0000256" key="12">
    <source>
        <dbReference type="SAM" id="Phobius"/>
    </source>
</evidence>
<dbReference type="InterPro" id="IPR001173">
    <property type="entry name" value="Glyco_trans_2-like"/>
</dbReference>
<keyword evidence="8" id="KW-0808">Transferase</keyword>
<evidence type="ECO:0000256" key="9">
    <source>
        <dbReference type="ARBA" id="ARBA00022692"/>
    </source>
</evidence>
<dbReference type="InterPro" id="IPR050321">
    <property type="entry name" value="Glycosyltr_2/OpgH_subfam"/>
</dbReference>
<keyword evidence="11 12" id="KW-0472">Membrane</keyword>
<feature type="transmembrane region" description="Helical" evidence="12">
    <location>
        <begin position="429"/>
        <end position="448"/>
    </location>
</feature>
<keyword evidence="9 12" id="KW-0812">Transmembrane</keyword>
<keyword evidence="5" id="KW-1003">Cell membrane</keyword>
<evidence type="ECO:0000256" key="8">
    <source>
        <dbReference type="ARBA" id="ARBA00022679"/>
    </source>
</evidence>
<feature type="transmembrane region" description="Helical" evidence="12">
    <location>
        <begin position="514"/>
        <end position="533"/>
    </location>
</feature>
<dbReference type="NCBIfam" id="NF003958">
    <property type="entry name" value="PRK05454.2-1"/>
    <property type="match status" value="1"/>
</dbReference>
<evidence type="ECO:0000256" key="5">
    <source>
        <dbReference type="ARBA" id="ARBA00022475"/>
    </source>
</evidence>
<feature type="domain" description="Glycosyltransferase 2-like" evidence="13">
    <location>
        <begin position="173"/>
        <end position="367"/>
    </location>
</feature>
<comment type="caution">
    <text evidence="14">The sequence shown here is derived from an EMBL/GenBank/DDBJ whole genome shotgun (WGS) entry which is preliminary data.</text>
</comment>
<name>A0ABQ0P233_9PROT</name>
<proteinExistence type="inferred from homology"/>
<feature type="transmembrane region" description="Helical" evidence="12">
    <location>
        <begin position="24"/>
        <end position="52"/>
    </location>
</feature>
<dbReference type="NCBIfam" id="NF003956">
    <property type="entry name" value="PRK05454.1-3"/>
    <property type="match status" value="1"/>
</dbReference>
<organism evidence="14 15">
    <name type="scientific">Saccharibacter floricola DSM 15669</name>
    <dbReference type="NCBI Taxonomy" id="1123227"/>
    <lineage>
        <taxon>Bacteria</taxon>
        <taxon>Pseudomonadati</taxon>
        <taxon>Pseudomonadota</taxon>
        <taxon>Alphaproteobacteria</taxon>
        <taxon>Acetobacterales</taxon>
        <taxon>Acetobacteraceae</taxon>
        <taxon>Saccharibacter</taxon>
    </lineage>
</organism>
<evidence type="ECO:0000259" key="13">
    <source>
        <dbReference type="Pfam" id="PF13632"/>
    </source>
</evidence>
<feature type="transmembrane region" description="Helical" evidence="12">
    <location>
        <begin position="395"/>
        <end position="417"/>
    </location>
</feature>
<gene>
    <name evidence="14" type="ORF">AA15669_1050</name>
</gene>
<feature type="transmembrane region" description="Helical" evidence="12">
    <location>
        <begin position="350"/>
        <end position="375"/>
    </location>
</feature>
<dbReference type="NCBIfam" id="NF003962">
    <property type="entry name" value="PRK05454.2-5"/>
    <property type="match status" value="1"/>
</dbReference>
<reference evidence="14" key="1">
    <citation type="submission" date="2013-04" db="EMBL/GenBank/DDBJ databases">
        <title>The genome sequencing project of 58 acetic acid bacteria.</title>
        <authorList>
            <person name="Okamoto-Kainuma A."/>
            <person name="Ishikawa M."/>
            <person name="Umino S."/>
            <person name="Koizumi Y."/>
            <person name="Shiwa Y."/>
            <person name="Yoshikawa H."/>
            <person name="Matsutani M."/>
            <person name="Matsushita K."/>
        </authorList>
    </citation>
    <scope>NUCLEOTIDE SEQUENCE</scope>
    <source>
        <strain evidence="14">DSM 15669</strain>
    </source>
</reference>
<dbReference type="Proteomes" id="UP001062901">
    <property type="component" value="Unassembled WGS sequence"/>
</dbReference>
<keyword evidence="7" id="KW-0328">Glycosyltransferase</keyword>
<evidence type="ECO:0000313" key="15">
    <source>
        <dbReference type="Proteomes" id="UP001062901"/>
    </source>
</evidence>
<evidence type="ECO:0000256" key="4">
    <source>
        <dbReference type="ARBA" id="ARBA00020585"/>
    </source>
</evidence>
<sequence length="655" mass="71878">MLTAYSVEKINKVFNSLGLSTLGVIMLILFTILSFWISLSFVSSLGGFVSLLRGGGLGLGIKRSGPLPTLHDRTALLLPTYNEPPERLMANLRAMLHSLHETGQADAFDVFILSDTTNPDIWVQEEQAFLTLSKNPLAKGRVFYRRRAHNIDRKAGNLGEWVRDYGAAYPHMLTLDADSLMDGGVMVRMAAAMEQHPHVGLIQSLPAIVDGHTLFARMQQFAGRIYGPLIAHGIAWWHGSEGNYWGHNAIIRTQAFAEQAGLPHLPGKPPFGGHILSHDFIEAALMRRGGWAIHMVPGLHGSYEESPPSLTDIAIRDRRWCQGNLQHARLLGTKGLHWISRSHMLVGMGAYVMSPLWLLFLLCGILISLQAHFYHPEYFGTQRTLYPHWPHVDPIQARTVFFGTMFILLAPKLLAFIASCASPTERRECGGVLALGCSVLLETILGALIAPIAMLIQTSAILSILLGRDSGWSAQNRLDGRVPLAEISRRYGIYTILGVLLSAAAWSVSTALFLWMIPVLIGLVLAIPLVALTSSRSFGESARHTGLLLIPEESAPPPILSYAHDEQSRIPTPQKVTDAFHLLRSSTELSALHRAALPPSRKAGDPINIPQLTGLIKLRESSSLEAALARLNPKEKAALLTCNEGLSRLLRLPET</sequence>
<dbReference type="EMBL" id="BAQD01000014">
    <property type="protein sequence ID" value="GBQ06696.1"/>
    <property type="molecule type" value="Genomic_DNA"/>
</dbReference>
<dbReference type="CDD" id="cd04191">
    <property type="entry name" value="Glucan_BSP_MdoH"/>
    <property type="match status" value="1"/>
</dbReference>
<dbReference type="Gene3D" id="3.90.550.10">
    <property type="entry name" value="Spore Coat Polysaccharide Biosynthesis Protein SpsA, Chain A"/>
    <property type="match status" value="1"/>
</dbReference>
<evidence type="ECO:0000256" key="11">
    <source>
        <dbReference type="ARBA" id="ARBA00023136"/>
    </source>
</evidence>
<dbReference type="PANTHER" id="PTHR43867:SF5">
    <property type="entry name" value="GLUCANS BIOSYNTHESIS GLUCOSYLTRANSFERASE H"/>
    <property type="match status" value="1"/>
</dbReference>
<evidence type="ECO:0000256" key="1">
    <source>
        <dbReference type="ARBA" id="ARBA00004429"/>
    </source>
</evidence>
<evidence type="ECO:0000256" key="6">
    <source>
        <dbReference type="ARBA" id="ARBA00022519"/>
    </source>
</evidence>
<evidence type="ECO:0000256" key="10">
    <source>
        <dbReference type="ARBA" id="ARBA00022989"/>
    </source>
</evidence>
<accession>A0ABQ0P233</accession>
<keyword evidence="6" id="KW-0997">Cell inner membrane</keyword>
<keyword evidence="10 12" id="KW-1133">Transmembrane helix</keyword>
<comment type="pathway">
    <text evidence="2">Glycan metabolism; osmoregulated periplasmic glucan (OPG) biosynthesis.</text>
</comment>
<comment type="subcellular location">
    <subcellularLocation>
        <location evidence="1">Cell inner membrane</location>
        <topology evidence="1">Multi-pass membrane protein</topology>
    </subcellularLocation>
</comment>